<dbReference type="GO" id="GO:0000428">
    <property type="term" value="C:DNA-directed RNA polymerase complex"/>
    <property type="evidence" value="ECO:0007669"/>
    <property type="project" value="UniProtKB-KW"/>
</dbReference>
<reference evidence="12 13" key="1">
    <citation type="journal article" date="2014" name="Int. J. Syst. Evol. Microbiol.">
        <title>Ramlibacter solisilvae sp. nov., isolated from forest soil, and emended description of the genus Ramlibacter.</title>
        <authorList>
            <person name="Lee H.J."/>
            <person name="Lee S.H."/>
            <person name="Lee S.S."/>
            <person name="Lee J.S."/>
            <person name="Kim Y."/>
            <person name="Kim S.C."/>
            <person name="Jeon C.O."/>
        </authorList>
    </citation>
    <scope>NUCLEOTIDE SEQUENCE [LARGE SCALE GENOMIC DNA]</scope>
    <source>
        <strain evidence="12 13">5-10</strain>
    </source>
</reference>
<dbReference type="GO" id="GO:0003677">
    <property type="term" value="F:DNA binding"/>
    <property type="evidence" value="ECO:0007669"/>
    <property type="project" value="UniProtKB-KW"/>
</dbReference>
<keyword evidence="8 9" id="KW-0804">Transcription</keyword>
<dbReference type="PROSITE" id="PS00717">
    <property type="entry name" value="SIGMA54_1"/>
    <property type="match status" value="1"/>
</dbReference>
<dbReference type="Gene3D" id="1.10.10.60">
    <property type="entry name" value="Homeodomain-like"/>
    <property type="match status" value="1"/>
</dbReference>
<dbReference type="InterPro" id="IPR038709">
    <property type="entry name" value="RpoN_core-bd_sf"/>
</dbReference>
<evidence type="ECO:0000259" key="11">
    <source>
        <dbReference type="Pfam" id="PF04963"/>
    </source>
</evidence>
<dbReference type="NCBIfam" id="TIGR02395">
    <property type="entry name" value="rpoN_sigma"/>
    <property type="match status" value="1"/>
</dbReference>
<evidence type="ECO:0000259" key="10">
    <source>
        <dbReference type="Pfam" id="PF04552"/>
    </source>
</evidence>
<dbReference type="InterPro" id="IPR007046">
    <property type="entry name" value="RNA_pol_sigma_54_core-bd"/>
</dbReference>
<keyword evidence="3 9" id="KW-0808">Transferase</keyword>
<protein>
    <recommendedName>
        <fullName evidence="9">RNA polymerase sigma-54 factor</fullName>
    </recommendedName>
</protein>
<dbReference type="GO" id="GO:0016779">
    <property type="term" value="F:nucleotidyltransferase activity"/>
    <property type="evidence" value="ECO:0007669"/>
    <property type="project" value="UniProtKB-KW"/>
</dbReference>
<dbReference type="Pfam" id="PF04552">
    <property type="entry name" value="Sigma54_DBD"/>
    <property type="match status" value="1"/>
</dbReference>
<dbReference type="PRINTS" id="PR00045">
    <property type="entry name" value="SIGMA54FCT"/>
</dbReference>
<organism evidence="12 13">
    <name type="scientific">Ramlibacter tataouinensis</name>
    <dbReference type="NCBI Taxonomy" id="94132"/>
    <lineage>
        <taxon>Bacteria</taxon>
        <taxon>Pseudomonadati</taxon>
        <taxon>Pseudomonadota</taxon>
        <taxon>Betaproteobacteria</taxon>
        <taxon>Burkholderiales</taxon>
        <taxon>Comamonadaceae</taxon>
        <taxon>Ramlibacter</taxon>
    </lineage>
</organism>
<keyword evidence="5 9" id="KW-0805">Transcription regulation</keyword>
<dbReference type="InterPro" id="IPR007634">
    <property type="entry name" value="RNA_pol_sigma_54_DNA-bd"/>
</dbReference>
<dbReference type="GO" id="GO:0001216">
    <property type="term" value="F:DNA-binding transcription activator activity"/>
    <property type="evidence" value="ECO:0007669"/>
    <property type="project" value="InterPro"/>
</dbReference>
<dbReference type="Gene3D" id="1.10.10.1330">
    <property type="entry name" value="RNA polymerase sigma-54 factor, core-binding domain"/>
    <property type="match status" value="1"/>
</dbReference>
<evidence type="ECO:0000256" key="1">
    <source>
        <dbReference type="ARBA" id="ARBA00008798"/>
    </source>
</evidence>
<dbReference type="Pfam" id="PF00309">
    <property type="entry name" value="Sigma54_AID"/>
    <property type="match status" value="1"/>
</dbReference>
<evidence type="ECO:0000256" key="9">
    <source>
        <dbReference type="PIRNR" id="PIRNR000774"/>
    </source>
</evidence>
<keyword evidence="7 9" id="KW-0238">DNA-binding</keyword>
<dbReference type="PATRIC" id="fig|94132.3.peg.3088"/>
<dbReference type="RefSeq" id="WP_061501094.1">
    <property type="nucleotide sequence ID" value="NZ_CP010951.1"/>
</dbReference>
<sequence>MSSLSIHTHASLQATLSPRLQKAVRLLQMSSQDFAQVVRDALDTNPFLEQDEPALIDAAAEAANDEPDEPQLTWGADGIRRLARAPDLTVFDTLQAPISLADHLLGQLNVLQLSERDRALALAVVESLDEDGYLRVPVAEAGDAADLDPPPDAEELAIALKRVQALDPAGVAARDLRECLELQLANISDPQQRALAARMLRDHLDALAAHDFRGLMRRLGCDGSSVEAACAAIRRLDPHPGWRFSPPSTAYITPDVIARKVRGRWVATLNEAVVPRVKVNRDYVELFKRHRSAQNDELGAHLQEARWTVRNVEQRFSTILAVAEAILQRQHLFLAYGPMAMKPLALREIAQELGVHESTVSRVTNNKFMATPCGVFELKFFFSRGLGTARGGECSPTAIRGLMREMIAAERPGQPLSDVEIARELEQQGLKVARRTVTKYRQLLRIDPAERRKEHAVPR</sequence>
<dbReference type="GO" id="GO:0016987">
    <property type="term" value="F:sigma factor activity"/>
    <property type="evidence" value="ECO:0007669"/>
    <property type="project" value="UniProtKB-KW"/>
</dbReference>
<dbReference type="EMBL" id="CP010951">
    <property type="protein sequence ID" value="AMO23953.1"/>
    <property type="molecule type" value="Genomic_DNA"/>
</dbReference>
<evidence type="ECO:0000256" key="8">
    <source>
        <dbReference type="ARBA" id="ARBA00023163"/>
    </source>
</evidence>
<dbReference type="PANTHER" id="PTHR32248:SF4">
    <property type="entry name" value="RNA POLYMERASE SIGMA-54 FACTOR"/>
    <property type="match status" value="1"/>
</dbReference>
<accession>A0A127JVP3</accession>
<dbReference type="Pfam" id="PF04963">
    <property type="entry name" value="Sigma54_CBD"/>
    <property type="match status" value="1"/>
</dbReference>
<dbReference type="NCBIfam" id="NF009118">
    <property type="entry name" value="PRK12469.1"/>
    <property type="match status" value="1"/>
</dbReference>
<keyword evidence="13" id="KW-1185">Reference proteome</keyword>
<name>A0A127JVP3_9BURK</name>
<keyword evidence="4 9" id="KW-0548">Nucleotidyltransferase</keyword>
<gene>
    <name evidence="12" type="ORF">UC35_15145</name>
</gene>
<dbReference type="AlphaFoldDB" id="A0A127JVP3"/>
<dbReference type="PROSITE" id="PS50044">
    <property type="entry name" value="SIGMA54_3"/>
    <property type="match status" value="1"/>
</dbReference>
<evidence type="ECO:0000256" key="7">
    <source>
        <dbReference type="ARBA" id="ARBA00023125"/>
    </source>
</evidence>
<dbReference type="PANTHER" id="PTHR32248">
    <property type="entry name" value="RNA POLYMERASE SIGMA-54 FACTOR"/>
    <property type="match status" value="1"/>
</dbReference>
<evidence type="ECO:0000256" key="2">
    <source>
        <dbReference type="ARBA" id="ARBA00022478"/>
    </source>
</evidence>
<feature type="domain" description="RNA polymerase sigma factor 54 core-binding" evidence="11">
    <location>
        <begin position="93"/>
        <end position="283"/>
    </location>
</feature>
<evidence type="ECO:0000313" key="13">
    <source>
        <dbReference type="Proteomes" id="UP000070433"/>
    </source>
</evidence>
<dbReference type="PROSITE" id="PS00718">
    <property type="entry name" value="SIGMA54_2"/>
    <property type="match status" value="1"/>
</dbReference>
<evidence type="ECO:0000256" key="4">
    <source>
        <dbReference type="ARBA" id="ARBA00022695"/>
    </source>
</evidence>
<keyword evidence="2 9" id="KW-0240">DNA-directed RNA polymerase</keyword>
<evidence type="ECO:0000256" key="3">
    <source>
        <dbReference type="ARBA" id="ARBA00022679"/>
    </source>
</evidence>
<comment type="similarity">
    <text evidence="1 9">Belongs to the sigma-54 factor family.</text>
</comment>
<evidence type="ECO:0000256" key="6">
    <source>
        <dbReference type="ARBA" id="ARBA00023082"/>
    </source>
</evidence>
<keyword evidence="6 9" id="KW-0731">Sigma factor</keyword>
<dbReference type="PIRSF" id="PIRSF000774">
    <property type="entry name" value="RpoN"/>
    <property type="match status" value="1"/>
</dbReference>
<proteinExistence type="inferred from homology"/>
<dbReference type="OrthoDB" id="9814402at2"/>
<evidence type="ECO:0000256" key="5">
    <source>
        <dbReference type="ARBA" id="ARBA00023015"/>
    </source>
</evidence>
<dbReference type="Proteomes" id="UP000070433">
    <property type="component" value="Chromosome"/>
</dbReference>
<evidence type="ECO:0000313" key="12">
    <source>
        <dbReference type="EMBL" id="AMO23953.1"/>
    </source>
</evidence>
<feature type="domain" description="RNA polymerase sigma factor 54 DNA-binding" evidence="10">
    <location>
        <begin position="298"/>
        <end position="453"/>
    </location>
</feature>
<comment type="function">
    <text evidence="9">Sigma factors are initiation factors that promote the attachment of RNA polymerase to specific initiation sites and are then released.</text>
</comment>
<dbReference type="InterPro" id="IPR000394">
    <property type="entry name" value="RNA_pol_sigma_54"/>
</dbReference>
<dbReference type="GO" id="GO:0006352">
    <property type="term" value="P:DNA-templated transcription initiation"/>
    <property type="evidence" value="ECO:0007669"/>
    <property type="project" value="InterPro"/>
</dbReference>